<dbReference type="Proteomes" id="UP001162483">
    <property type="component" value="Unassembled WGS sequence"/>
</dbReference>
<evidence type="ECO:0000256" key="3">
    <source>
        <dbReference type="ARBA" id="ARBA00022692"/>
    </source>
</evidence>
<dbReference type="PANTHER" id="PTHR26450">
    <property type="entry name" value="OLFACTORY RECEPTOR 56B1-RELATED"/>
    <property type="match status" value="1"/>
</dbReference>
<feature type="transmembrane region" description="Helical" evidence="9">
    <location>
        <begin position="48"/>
        <end position="72"/>
    </location>
</feature>
<feature type="transmembrane region" description="Helical" evidence="9">
    <location>
        <begin position="183"/>
        <end position="203"/>
    </location>
</feature>
<dbReference type="SUPFAM" id="SSF81321">
    <property type="entry name" value="Family A G protein-coupled receptor-like"/>
    <property type="match status" value="1"/>
</dbReference>
<dbReference type="InterPro" id="IPR000276">
    <property type="entry name" value="GPCR_Rhodpsn"/>
</dbReference>
<dbReference type="PRINTS" id="PR00237">
    <property type="entry name" value="GPCRRHODOPSN"/>
</dbReference>
<dbReference type="PRINTS" id="PR00245">
    <property type="entry name" value="OLFACTORYR"/>
</dbReference>
<evidence type="ECO:0000256" key="4">
    <source>
        <dbReference type="ARBA" id="ARBA00022725"/>
    </source>
</evidence>
<dbReference type="InterPro" id="IPR000725">
    <property type="entry name" value="Olfact_rcpt"/>
</dbReference>
<dbReference type="PROSITE" id="PS50262">
    <property type="entry name" value="G_PROTEIN_RECEP_F1_2"/>
    <property type="match status" value="1"/>
</dbReference>
<name>A0ABN9HH03_9NEOB</name>
<evidence type="ECO:0000313" key="11">
    <source>
        <dbReference type="EMBL" id="CAI9618948.1"/>
    </source>
</evidence>
<keyword evidence="8" id="KW-0297">G-protein coupled receptor</keyword>
<evidence type="ECO:0000256" key="7">
    <source>
        <dbReference type="ARBA" id="ARBA00023224"/>
    </source>
</evidence>
<keyword evidence="2 9" id="KW-0716">Sensory transduction</keyword>
<comment type="caution">
    <text evidence="11">The sequence shown here is derived from an EMBL/GenBank/DDBJ whole genome shotgun (WGS) entry which is preliminary data.</text>
</comment>
<keyword evidence="4 9" id="KW-0552">Olfaction</keyword>
<feature type="domain" description="G-protein coupled receptors family 1 profile" evidence="10">
    <location>
        <begin position="27"/>
        <end position="248"/>
    </location>
</feature>
<evidence type="ECO:0000259" key="10">
    <source>
        <dbReference type="PROSITE" id="PS50262"/>
    </source>
</evidence>
<gene>
    <name evidence="11" type="ORF">SPARVUS_LOCUS15760097</name>
</gene>
<evidence type="ECO:0000313" key="12">
    <source>
        <dbReference type="Proteomes" id="UP001162483"/>
    </source>
</evidence>
<dbReference type="PROSITE" id="PS00237">
    <property type="entry name" value="G_PROTEIN_RECEP_F1_1"/>
    <property type="match status" value="1"/>
</dbReference>
<feature type="transmembrane region" description="Helical" evidence="9">
    <location>
        <begin position="127"/>
        <end position="150"/>
    </location>
</feature>
<evidence type="ECO:0000256" key="9">
    <source>
        <dbReference type="RuleBase" id="RU363047"/>
    </source>
</evidence>
<feature type="transmembrane region" description="Helical" evidence="9">
    <location>
        <begin position="12"/>
        <end position="36"/>
    </location>
</feature>
<keyword evidence="3 8" id="KW-0812">Transmembrane</keyword>
<keyword evidence="7 8" id="KW-0807">Transducer</keyword>
<keyword evidence="8" id="KW-0675">Receptor</keyword>
<evidence type="ECO:0000256" key="5">
    <source>
        <dbReference type="ARBA" id="ARBA00022989"/>
    </source>
</evidence>
<dbReference type="InterPro" id="IPR050402">
    <property type="entry name" value="OR51/52/56-like"/>
</dbReference>
<evidence type="ECO:0000256" key="2">
    <source>
        <dbReference type="ARBA" id="ARBA00022606"/>
    </source>
</evidence>
<evidence type="ECO:0000256" key="8">
    <source>
        <dbReference type="RuleBase" id="RU000688"/>
    </source>
</evidence>
<organism evidence="11 12">
    <name type="scientific">Staurois parvus</name>
    <dbReference type="NCBI Taxonomy" id="386267"/>
    <lineage>
        <taxon>Eukaryota</taxon>
        <taxon>Metazoa</taxon>
        <taxon>Chordata</taxon>
        <taxon>Craniata</taxon>
        <taxon>Vertebrata</taxon>
        <taxon>Euteleostomi</taxon>
        <taxon>Amphibia</taxon>
        <taxon>Batrachia</taxon>
        <taxon>Anura</taxon>
        <taxon>Neobatrachia</taxon>
        <taxon>Ranoidea</taxon>
        <taxon>Ranidae</taxon>
        <taxon>Staurois</taxon>
    </lineage>
</organism>
<feature type="transmembrane region" description="Helical" evidence="9">
    <location>
        <begin position="78"/>
        <end position="106"/>
    </location>
</feature>
<comment type="similarity">
    <text evidence="8">Belongs to the G-protein coupled receptor 1 family.</text>
</comment>
<dbReference type="Pfam" id="PF13853">
    <property type="entry name" value="7tm_4"/>
    <property type="match status" value="1"/>
</dbReference>
<reference evidence="11" key="1">
    <citation type="submission" date="2023-05" db="EMBL/GenBank/DDBJ databases">
        <authorList>
            <person name="Stuckert A."/>
        </authorList>
    </citation>
    <scope>NUCLEOTIDE SEQUENCE</scope>
</reference>
<keyword evidence="6 9" id="KW-0472">Membrane</keyword>
<proteinExistence type="inferred from homology"/>
<keyword evidence="9" id="KW-1003">Cell membrane</keyword>
<sequence>MGVPGMEDIQMWFSIPVFIMYVFIVSGNIAICYIILSEESLHKPMCLLLSTLSIADVLLATTTTPKILSIFWFHSREIGFSACLAQLFFVHAFSMMESTILLAMAFDRYVAICHPLRYTSILTNDTIAKIGIVAIIRGSAFMAPASFLIWRLSYCQNNIILHTYCEHMAVVKISCSDTSINQVYGLTVALLVIAVDIFVYHGVVLCHRRGRLQTVFQGSPWEGLGHLWPPCLRHPDLLHPGSLLLLHS</sequence>
<accession>A0ABN9HH03</accession>
<comment type="subcellular location">
    <subcellularLocation>
        <location evidence="9">Cell membrane</location>
        <topology evidence="9">Multi-pass membrane protein</topology>
    </subcellularLocation>
    <subcellularLocation>
        <location evidence="1">Membrane</location>
        <topology evidence="1">Multi-pass membrane protein</topology>
    </subcellularLocation>
</comment>
<dbReference type="InterPro" id="IPR017452">
    <property type="entry name" value="GPCR_Rhodpsn_7TM"/>
</dbReference>
<dbReference type="EMBL" id="CATNWA010020561">
    <property type="protein sequence ID" value="CAI9618948.1"/>
    <property type="molecule type" value="Genomic_DNA"/>
</dbReference>
<evidence type="ECO:0000256" key="6">
    <source>
        <dbReference type="ARBA" id="ARBA00023136"/>
    </source>
</evidence>
<keyword evidence="5 9" id="KW-1133">Transmembrane helix</keyword>
<dbReference type="Gene3D" id="1.20.1070.10">
    <property type="entry name" value="Rhodopsin 7-helix transmembrane proteins"/>
    <property type="match status" value="1"/>
</dbReference>
<evidence type="ECO:0000256" key="1">
    <source>
        <dbReference type="ARBA" id="ARBA00004141"/>
    </source>
</evidence>
<protein>
    <recommendedName>
        <fullName evidence="9">Olfactory receptor</fullName>
    </recommendedName>
</protein>
<keyword evidence="12" id="KW-1185">Reference proteome</keyword>
<dbReference type="PANTHER" id="PTHR26450:SF87">
    <property type="entry name" value="OLFACTORY RECEPTOR 51F2"/>
    <property type="match status" value="1"/>
</dbReference>